<gene>
    <name evidence="1" type="ORF">NVIE_005280</name>
</gene>
<dbReference type="Proteomes" id="UP000027093">
    <property type="component" value="Chromosome"/>
</dbReference>
<accession>A0A060HDB7</accession>
<evidence type="ECO:0000313" key="2">
    <source>
        <dbReference type="Proteomes" id="UP000027093"/>
    </source>
</evidence>
<proteinExistence type="predicted"/>
<dbReference type="EMBL" id="CP007536">
    <property type="protein sequence ID" value="AIC14724.1"/>
    <property type="molecule type" value="Genomic_DNA"/>
</dbReference>
<dbReference type="GeneID" id="74945790"/>
<dbReference type="OrthoDB" id="7491at2157"/>
<dbReference type="KEGG" id="nvn:NVIE_005280"/>
<evidence type="ECO:0000313" key="1">
    <source>
        <dbReference type="EMBL" id="AIC14724.1"/>
    </source>
</evidence>
<dbReference type="HOGENOM" id="CLU_3094241_0_0_2"/>
<organism evidence="1 2">
    <name type="scientific">Nitrososphaera viennensis EN76</name>
    <dbReference type="NCBI Taxonomy" id="926571"/>
    <lineage>
        <taxon>Archaea</taxon>
        <taxon>Nitrososphaerota</taxon>
        <taxon>Nitrososphaeria</taxon>
        <taxon>Nitrososphaerales</taxon>
        <taxon>Nitrososphaeraceae</taxon>
        <taxon>Nitrososphaera</taxon>
    </lineage>
</organism>
<dbReference type="AlphaFoldDB" id="A0A060HDB7"/>
<name>A0A060HDB7_9ARCH</name>
<keyword evidence="2" id="KW-1185">Reference proteome</keyword>
<reference evidence="1 2" key="1">
    <citation type="journal article" date="2014" name="Int. J. Syst. Evol. Microbiol.">
        <title>Nitrososphaera viennensis gen. nov., sp. nov., an aerobic and mesophilic, ammonia-oxidizing archaeon from soil and a member of the archaeal phylum Thaumarchaeota.</title>
        <authorList>
            <person name="Stieglmeier M."/>
            <person name="Klingl A."/>
            <person name="Alves R.J."/>
            <person name="Rittmann S.K."/>
            <person name="Melcher M."/>
            <person name="Leisch N."/>
            <person name="Schleper C."/>
        </authorList>
    </citation>
    <scope>NUCLEOTIDE SEQUENCE [LARGE SCALE GENOMIC DNA]</scope>
    <source>
        <strain evidence="1">EN76</strain>
    </source>
</reference>
<protein>
    <submittedName>
        <fullName evidence="1">Uncharacterized protein</fullName>
    </submittedName>
</protein>
<sequence length="51" mass="5626">MQILDADTEKTEEIAGGEIACNHCGKRPAEIFQVTGDYCIECWQAITHTNA</sequence>
<dbReference type="RefSeq" id="WP_158435051.1">
    <property type="nucleotide sequence ID" value="NZ_CP007536.1"/>
</dbReference>